<keyword evidence="2" id="KW-1185">Reference proteome</keyword>
<dbReference type="Proteomes" id="UP001316384">
    <property type="component" value="Chromosome"/>
</dbReference>
<gene>
    <name evidence="1" type="ORF">NP048_18885</name>
</gene>
<accession>A0ABY5KQ17</accession>
<sequence length="99" mass="10387">MSADVVEVVVGLATEIRVNLQTGDLTAKAGSSRDRLLLAGLGPLRWAARSEEDAVLLQTVSGERWVVRMSPVSGLVAALEPAVDVRLLSQGGDRCATST</sequence>
<name>A0ABY5KQ17_9CELL</name>
<dbReference type="EMBL" id="CP101987">
    <property type="protein sequence ID" value="UUI71823.1"/>
    <property type="molecule type" value="Genomic_DNA"/>
</dbReference>
<evidence type="ECO:0000313" key="2">
    <source>
        <dbReference type="Proteomes" id="UP001316384"/>
    </source>
</evidence>
<proteinExistence type="predicted"/>
<dbReference type="RefSeq" id="WP_227576858.1">
    <property type="nucleotide sequence ID" value="NZ_CP101987.1"/>
</dbReference>
<protein>
    <submittedName>
        <fullName evidence="1">Uncharacterized protein</fullName>
    </submittedName>
</protein>
<reference evidence="1 2" key="1">
    <citation type="submission" date="2022-07" db="EMBL/GenBank/DDBJ databases">
        <title>Novel species in genus cellulomonas.</title>
        <authorList>
            <person name="Ye L."/>
        </authorList>
    </citation>
    <scope>NUCLEOTIDE SEQUENCE [LARGE SCALE GENOMIC DNA]</scope>
    <source>
        <strain evidence="2">zg-B89</strain>
    </source>
</reference>
<evidence type="ECO:0000313" key="1">
    <source>
        <dbReference type="EMBL" id="UUI71823.1"/>
    </source>
</evidence>
<organism evidence="1 2">
    <name type="scientific">Cellulomonas xiejunii</name>
    <dbReference type="NCBI Taxonomy" id="2968083"/>
    <lineage>
        <taxon>Bacteria</taxon>
        <taxon>Bacillati</taxon>
        <taxon>Actinomycetota</taxon>
        <taxon>Actinomycetes</taxon>
        <taxon>Micrococcales</taxon>
        <taxon>Cellulomonadaceae</taxon>
        <taxon>Cellulomonas</taxon>
    </lineage>
</organism>